<name>A0AAJ8LM26_9TREE</name>
<dbReference type="GeneID" id="43585941"/>
<feature type="compositionally biased region" description="Low complexity" evidence="1">
    <location>
        <begin position="187"/>
        <end position="208"/>
    </location>
</feature>
<sequence length="456" mass="49938">MTHYRVFLPPPDLSYFPAQHSKGTPSSGEATTLLKLHDLEMTSSLQTNESFSLPLVRERGRLEGERTWVMQGSAVESLEKSTILGKRGLLDDPLHIANEGGKKGNADQDEQSHETRGMVDEGLGVNGKVNGDAVRGLEPGSEVTDLSDSGQAMVVEDTSRRRSRRITRQSASLLDAALPHFDPSPAYSESSLNTTTTTSYPSQLPPSQFDGGGDTSVSHFPRWHIPLTRLTTLHSLLSHPAESARSTLRRGRRVDDVPGKELHTLIICVLGVDQPVLRKRKEERARRGEGSLWIGKWTMIAPPSSATRGAASEGNVDRGGGGGEVTCPVKLWDECARDWGDEKVRRGDVVLVENIEFKPATSKEPFHLVLTPHNTPKMTILFRTLPRCTTPATTSDYIYKPRLGGVQQHGQGKGKIWPEDAALRPDLRLGRSDAGVRKVAEVVRWFAEWVGGEGAG</sequence>
<evidence type="ECO:0000313" key="2">
    <source>
        <dbReference type="EMBL" id="WWD19209.1"/>
    </source>
</evidence>
<feature type="region of interest" description="Disordered" evidence="1">
    <location>
        <begin position="133"/>
        <end position="215"/>
    </location>
</feature>
<dbReference type="Proteomes" id="UP000322225">
    <property type="component" value="Chromosome 6"/>
</dbReference>
<dbReference type="EMBL" id="CP144056">
    <property type="protein sequence ID" value="WWD19209.1"/>
    <property type="molecule type" value="Genomic_DNA"/>
</dbReference>
<keyword evidence="3" id="KW-1185">Reference proteome</keyword>
<proteinExistence type="predicted"/>
<protein>
    <submittedName>
        <fullName evidence="2">Uncharacterized protein</fullName>
    </submittedName>
</protein>
<dbReference type="RefSeq" id="XP_065823421.1">
    <property type="nucleotide sequence ID" value="XM_065967349.1"/>
</dbReference>
<dbReference type="AlphaFoldDB" id="A0AAJ8LM26"/>
<evidence type="ECO:0000313" key="3">
    <source>
        <dbReference type="Proteomes" id="UP000322225"/>
    </source>
</evidence>
<evidence type="ECO:0000256" key="1">
    <source>
        <dbReference type="SAM" id="MobiDB-lite"/>
    </source>
</evidence>
<gene>
    <name evidence="2" type="ORF">CI109_103667</name>
</gene>
<reference evidence="2" key="1">
    <citation type="submission" date="2017-08" db="EMBL/GenBank/DDBJ databases">
        <authorList>
            <person name="Cuomo C."/>
            <person name="Billmyre B."/>
            <person name="Heitman J."/>
        </authorList>
    </citation>
    <scope>NUCLEOTIDE SEQUENCE</scope>
    <source>
        <strain evidence="2">CBS 12478</strain>
    </source>
</reference>
<organism evidence="2 3">
    <name type="scientific">Kwoniella shandongensis</name>
    <dbReference type="NCBI Taxonomy" id="1734106"/>
    <lineage>
        <taxon>Eukaryota</taxon>
        <taxon>Fungi</taxon>
        <taxon>Dikarya</taxon>
        <taxon>Basidiomycota</taxon>
        <taxon>Agaricomycotina</taxon>
        <taxon>Tremellomycetes</taxon>
        <taxon>Tremellales</taxon>
        <taxon>Cryptococcaceae</taxon>
        <taxon>Kwoniella</taxon>
    </lineage>
</organism>
<reference evidence="2" key="2">
    <citation type="submission" date="2024-01" db="EMBL/GenBank/DDBJ databases">
        <title>Comparative genomics of Cryptococcus and Kwoniella reveals pathogenesis evolution and contrasting modes of karyotype evolution via chromosome fusion or intercentromeric recombination.</title>
        <authorList>
            <person name="Coelho M.A."/>
            <person name="David-Palma M."/>
            <person name="Shea T."/>
            <person name="Bowers K."/>
            <person name="McGinley-Smith S."/>
            <person name="Mohammad A.W."/>
            <person name="Gnirke A."/>
            <person name="Yurkov A.M."/>
            <person name="Nowrousian M."/>
            <person name="Sun S."/>
            <person name="Cuomo C.A."/>
            <person name="Heitman J."/>
        </authorList>
    </citation>
    <scope>NUCLEOTIDE SEQUENCE</scope>
    <source>
        <strain evidence="2">CBS 12478</strain>
    </source>
</reference>
<accession>A0AAJ8LM26</accession>
<dbReference type="KEGG" id="ksn:43585941"/>